<dbReference type="Gene3D" id="2.40.30.10">
    <property type="entry name" value="Translation factors"/>
    <property type="match status" value="1"/>
</dbReference>
<organism evidence="8 9">
    <name type="scientific">Seohaeicola zhoushanensis</name>
    <dbReference type="NCBI Taxonomy" id="1569283"/>
    <lineage>
        <taxon>Bacteria</taxon>
        <taxon>Pseudomonadati</taxon>
        <taxon>Pseudomonadota</taxon>
        <taxon>Alphaproteobacteria</taxon>
        <taxon>Rhodobacterales</taxon>
        <taxon>Roseobacteraceae</taxon>
        <taxon>Seohaeicola</taxon>
    </lineage>
</organism>
<evidence type="ECO:0000259" key="7">
    <source>
        <dbReference type="PROSITE" id="PS51384"/>
    </source>
</evidence>
<sequence>MNPRLLLAIYLAITLAPLGLSAFSGRPARSLWDELASGAGMLAYAIILAEFLLSGRFRSISRRIGMDVTMRFHQLFARSALVFALLHPFLYRAPSKPPYPWDTTRQLTLTDDLSAIASGVAAWLLLTPLVLQAIGRDRLDMRYEVWRLMHGLGAAAVAALLLHHTLAAGRYSADPVLAAVWIGLFAIALASLLSIYLVKPVLKRMRPWVVDSVRPVAARTWEVTLAPRGHGGLRYLAGQFAWLNIGHGPASLFENPFSISSAPAAGNRVAFIIKELGDFTRTVGRIRPGTPAYLDAPHGHLCVAGRDEPGIALIAGGVGIAPLLGILRQLRLDRDPRPTLLAYGNRVAEQIVCRDEIDDLARHHGTRVIHALQEPPPGWTGHSGMLDAAFFRDHLADPGMREWLFVICGPPAMMDAAETALIGLGVPARQIICERFRYD</sequence>
<keyword evidence="4 6" id="KW-0472">Membrane</keyword>
<dbReference type="Proteomes" id="UP000626220">
    <property type="component" value="Unassembled WGS sequence"/>
</dbReference>
<reference evidence="8" key="2">
    <citation type="submission" date="2020-09" db="EMBL/GenBank/DDBJ databases">
        <authorList>
            <person name="Sun Q."/>
            <person name="Kim S."/>
        </authorList>
    </citation>
    <scope>NUCLEOTIDE SEQUENCE</scope>
    <source>
        <strain evidence="8">KCTC 42650</strain>
    </source>
</reference>
<evidence type="ECO:0000256" key="1">
    <source>
        <dbReference type="ARBA" id="ARBA00004141"/>
    </source>
</evidence>
<reference evidence="8" key="1">
    <citation type="journal article" date="2014" name="Int. J. Syst. Evol. Microbiol.">
        <title>Complete genome sequence of Corynebacterium casei LMG S-19264T (=DSM 44701T), isolated from a smear-ripened cheese.</title>
        <authorList>
            <consortium name="US DOE Joint Genome Institute (JGI-PGF)"/>
            <person name="Walter F."/>
            <person name="Albersmeier A."/>
            <person name="Kalinowski J."/>
            <person name="Ruckert C."/>
        </authorList>
    </citation>
    <scope>NUCLEOTIDE SEQUENCE</scope>
    <source>
        <strain evidence="8">KCTC 42650</strain>
    </source>
</reference>
<evidence type="ECO:0000256" key="6">
    <source>
        <dbReference type="SAM" id="Phobius"/>
    </source>
</evidence>
<evidence type="ECO:0000256" key="4">
    <source>
        <dbReference type="ARBA" id="ARBA00023136"/>
    </source>
</evidence>
<feature type="transmembrane region" description="Helical" evidence="6">
    <location>
        <begin position="146"/>
        <end position="166"/>
    </location>
</feature>
<dbReference type="PRINTS" id="PR00371">
    <property type="entry name" value="FPNCR"/>
</dbReference>
<dbReference type="SUPFAM" id="SSF52343">
    <property type="entry name" value="Ferredoxin reductase-like, C-terminal NADP-linked domain"/>
    <property type="match status" value="1"/>
</dbReference>
<dbReference type="Pfam" id="PF00175">
    <property type="entry name" value="NAD_binding_1"/>
    <property type="match status" value="1"/>
</dbReference>
<dbReference type="InterPro" id="IPR050415">
    <property type="entry name" value="MRET"/>
</dbReference>
<dbReference type="InterPro" id="IPR001433">
    <property type="entry name" value="OxRdtase_FAD/NAD-bd"/>
</dbReference>
<comment type="caution">
    <text evidence="8">The sequence shown here is derived from an EMBL/GenBank/DDBJ whole genome shotgun (WGS) entry which is preliminary data.</text>
</comment>
<evidence type="ECO:0000256" key="5">
    <source>
        <dbReference type="ARBA" id="ARBA00034078"/>
    </source>
</evidence>
<dbReference type="InterPro" id="IPR013130">
    <property type="entry name" value="Fe3_Rdtase_TM_dom"/>
</dbReference>
<evidence type="ECO:0000313" key="8">
    <source>
        <dbReference type="EMBL" id="GHF37187.1"/>
    </source>
</evidence>
<dbReference type="SUPFAM" id="SSF63380">
    <property type="entry name" value="Riboflavin synthase domain-like"/>
    <property type="match status" value="1"/>
</dbReference>
<dbReference type="PROSITE" id="PS51384">
    <property type="entry name" value="FAD_FR"/>
    <property type="match status" value="1"/>
</dbReference>
<feature type="transmembrane region" description="Helical" evidence="6">
    <location>
        <begin position="75"/>
        <end position="93"/>
    </location>
</feature>
<dbReference type="Pfam" id="PF01794">
    <property type="entry name" value="Ferric_reduct"/>
    <property type="match status" value="1"/>
</dbReference>
<keyword evidence="9" id="KW-1185">Reference proteome</keyword>
<dbReference type="InterPro" id="IPR039261">
    <property type="entry name" value="FNR_nucleotide-bd"/>
</dbReference>
<comment type="cofactor">
    <cofactor evidence="5">
        <name>[2Fe-2S] cluster</name>
        <dbReference type="ChEBI" id="CHEBI:190135"/>
    </cofactor>
</comment>
<dbReference type="InterPro" id="IPR017927">
    <property type="entry name" value="FAD-bd_FR_type"/>
</dbReference>
<feature type="transmembrane region" description="Helical" evidence="6">
    <location>
        <begin position="113"/>
        <end position="134"/>
    </location>
</feature>
<accession>A0A8J3M444</accession>
<feature type="transmembrane region" description="Helical" evidence="6">
    <location>
        <begin position="178"/>
        <end position="198"/>
    </location>
</feature>
<evidence type="ECO:0000313" key="9">
    <source>
        <dbReference type="Proteomes" id="UP000626220"/>
    </source>
</evidence>
<dbReference type="GO" id="GO:0016491">
    <property type="term" value="F:oxidoreductase activity"/>
    <property type="evidence" value="ECO:0007669"/>
    <property type="project" value="InterPro"/>
</dbReference>
<comment type="subcellular location">
    <subcellularLocation>
        <location evidence="1">Membrane</location>
        <topology evidence="1">Multi-pass membrane protein</topology>
    </subcellularLocation>
</comment>
<name>A0A8J3M444_9RHOB</name>
<dbReference type="Gene3D" id="3.40.50.80">
    <property type="entry name" value="Nucleotide-binding domain of ferredoxin-NADP reductase (FNR) module"/>
    <property type="match status" value="1"/>
</dbReference>
<dbReference type="InterPro" id="IPR017938">
    <property type="entry name" value="Riboflavin_synthase-like_b-brl"/>
</dbReference>
<dbReference type="EMBL" id="BNCJ01000001">
    <property type="protein sequence ID" value="GHF37187.1"/>
    <property type="molecule type" value="Genomic_DNA"/>
</dbReference>
<dbReference type="InterPro" id="IPR001709">
    <property type="entry name" value="Flavoprot_Pyr_Nucl_cyt_Rdtase"/>
</dbReference>
<dbReference type="PRINTS" id="PR00406">
    <property type="entry name" value="CYTB5RDTASE"/>
</dbReference>
<gene>
    <name evidence="8" type="ORF">GCM10017056_06350</name>
</gene>
<feature type="domain" description="FAD-binding FR-type" evidence="7">
    <location>
        <begin position="203"/>
        <end position="304"/>
    </location>
</feature>
<dbReference type="AlphaFoldDB" id="A0A8J3M444"/>
<evidence type="ECO:0000256" key="2">
    <source>
        <dbReference type="ARBA" id="ARBA00022692"/>
    </source>
</evidence>
<dbReference type="CDD" id="cd06198">
    <property type="entry name" value="FNR_like_3"/>
    <property type="match status" value="1"/>
</dbReference>
<dbReference type="PANTHER" id="PTHR47354:SF5">
    <property type="entry name" value="PROTEIN RFBI"/>
    <property type="match status" value="1"/>
</dbReference>
<proteinExistence type="predicted"/>
<dbReference type="GO" id="GO:0016020">
    <property type="term" value="C:membrane"/>
    <property type="evidence" value="ECO:0007669"/>
    <property type="project" value="UniProtKB-SubCell"/>
</dbReference>
<dbReference type="PANTHER" id="PTHR47354">
    <property type="entry name" value="NADH OXIDOREDUCTASE HCR"/>
    <property type="match status" value="1"/>
</dbReference>
<dbReference type="RefSeq" id="WP_189678579.1">
    <property type="nucleotide sequence ID" value="NZ_BNCJ01000001.1"/>
</dbReference>
<keyword evidence="2 6" id="KW-0812">Transmembrane</keyword>
<evidence type="ECO:0000256" key="3">
    <source>
        <dbReference type="ARBA" id="ARBA00022989"/>
    </source>
</evidence>
<feature type="transmembrane region" description="Helical" evidence="6">
    <location>
        <begin position="37"/>
        <end position="54"/>
    </location>
</feature>
<protein>
    <submittedName>
        <fullName evidence="8">Oxidoreductase</fullName>
    </submittedName>
</protein>
<keyword evidence="3 6" id="KW-1133">Transmembrane helix</keyword>